<dbReference type="InterPro" id="IPR001387">
    <property type="entry name" value="Cro/C1-type_HTH"/>
</dbReference>
<dbReference type="InterPro" id="IPR010982">
    <property type="entry name" value="Lambda_DNA-bd_dom_sf"/>
</dbReference>
<keyword evidence="3" id="KW-1185">Reference proteome</keyword>
<evidence type="ECO:0000313" key="2">
    <source>
        <dbReference type="EMBL" id="MBE5054756.1"/>
    </source>
</evidence>
<accession>A0ABR9R7V1</accession>
<dbReference type="PROSITE" id="PS50943">
    <property type="entry name" value="HTH_CROC1"/>
    <property type="match status" value="1"/>
</dbReference>
<dbReference type="RefSeq" id="WP_193536038.1">
    <property type="nucleotide sequence ID" value="NZ_JADCKF010000001.1"/>
</dbReference>
<reference evidence="2 3" key="1">
    <citation type="submission" date="2020-10" db="EMBL/GenBank/DDBJ databases">
        <title>ChiBAC.</title>
        <authorList>
            <person name="Zenner C."/>
            <person name="Hitch T.C.A."/>
            <person name="Clavel T."/>
        </authorList>
    </citation>
    <scope>NUCLEOTIDE SEQUENCE [LARGE SCALE GENOMIC DNA]</scope>
    <source>
        <strain evidence="2 3">DSM 107456</strain>
    </source>
</reference>
<dbReference type="SUPFAM" id="SSF47413">
    <property type="entry name" value="lambda repressor-like DNA-binding domains"/>
    <property type="match status" value="1"/>
</dbReference>
<feature type="domain" description="HTH cro/C1-type" evidence="1">
    <location>
        <begin position="10"/>
        <end position="61"/>
    </location>
</feature>
<dbReference type="Pfam" id="PF01381">
    <property type="entry name" value="HTH_3"/>
    <property type="match status" value="1"/>
</dbReference>
<dbReference type="EMBL" id="JADCKF010000001">
    <property type="protein sequence ID" value="MBE5054756.1"/>
    <property type="molecule type" value="Genomic_DNA"/>
</dbReference>
<gene>
    <name evidence="2" type="ORF">INF37_01890</name>
</gene>
<dbReference type="CDD" id="cd00093">
    <property type="entry name" value="HTH_XRE"/>
    <property type="match status" value="1"/>
</dbReference>
<sequence length="150" mass="16834">MPEICRNIYKNARKAKGYTQESAAERLGISVESMRAYETGLRIPNTDIVKLMATIYDAPYLLMLHLEETNDLYRAVIPSVPQYSLLRASSMLASRVFAFADSHADRRLMLIAEDNVVSPEERPEFEEIQNDLDEIVQAALAVKIAKGGEA</sequence>
<organism evidence="2 3">
    <name type="scientific">Pseudoflavonifractor gallinarum</name>
    <dbReference type="NCBI Taxonomy" id="2779352"/>
    <lineage>
        <taxon>Bacteria</taxon>
        <taxon>Bacillati</taxon>
        <taxon>Bacillota</taxon>
        <taxon>Clostridia</taxon>
        <taxon>Eubacteriales</taxon>
        <taxon>Oscillospiraceae</taxon>
        <taxon>Pseudoflavonifractor</taxon>
    </lineage>
</organism>
<name>A0ABR9R7V1_9FIRM</name>
<evidence type="ECO:0000313" key="3">
    <source>
        <dbReference type="Proteomes" id="UP000806211"/>
    </source>
</evidence>
<protein>
    <submittedName>
        <fullName evidence="2">Helix-turn-helix transcriptional regulator</fullName>
    </submittedName>
</protein>
<dbReference type="Gene3D" id="1.10.260.40">
    <property type="entry name" value="lambda repressor-like DNA-binding domains"/>
    <property type="match status" value="1"/>
</dbReference>
<dbReference type="Proteomes" id="UP000806211">
    <property type="component" value="Unassembled WGS sequence"/>
</dbReference>
<comment type="caution">
    <text evidence="2">The sequence shown here is derived from an EMBL/GenBank/DDBJ whole genome shotgun (WGS) entry which is preliminary data.</text>
</comment>
<proteinExistence type="predicted"/>
<dbReference type="SMART" id="SM00530">
    <property type="entry name" value="HTH_XRE"/>
    <property type="match status" value="1"/>
</dbReference>
<evidence type="ECO:0000259" key="1">
    <source>
        <dbReference type="PROSITE" id="PS50943"/>
    </source>
</evidence>